<dbReference type="PROSITE" id="PS01064">
    <property type="entry name" value="PYRIDOX_OXIDASE"/>
    <property type="match status" value="1"/>
</dbReference>
<dbReference type="SUPFAM" id="SSF50475">
    <property type="entry name" value="FMN-binding split barrel"/>
    <property type="match status" value="1"/>
</dbReference>
<dbReference type="PANTHER" id="PTHR10851:SF0">
    <property type="entry name" value="PYRIDOXINE-5'-PHOSPHATE OXIDASE"/>
    <property type="match status" value="1"/>
</dbReference>
<name>A0AA36D179_9BILA</name>
<reference evidence="12" key="1">
    <citation type="submission" date="2023-06" db="EMBL/GenBank/DDBJ databases">
        <authorList>
            <person name="Delattre M."/>
        </authorList>
    </citation>
    <scope>NUCLEOTIDE SEQUENCE</scope>
    <source>
        <strain evidence="12">AF72</strain>
    </source>
</reference>
<dbReference type="InterPro" id="IPR000659">
    <property type="entry name" value="Pyridox_Oxase"/>
</dbReference>
<dbReference type="PIRSF" id="PIRSF000190">
    <property type="entry name" value="Pyd_amn-ph_oxd"/>
    <property type="match status" value="1"/>
</dbReference>
<dbReference type="Proteomes" id="UP001177023">
    <property type="component" value="Unassembled WGS sequence"/>
</dbReference>
<comment type="cofactor">
    <cofactor evidence="1">
        <name>FMN</name>
        <dbReference type="ChEBI" id="CHEBI:58210"/>
    </cofactor>
</comment>
<keyword evidence="13" id="KW-1185">Reference proteome</keyword>
<keyword evidence="9" id="KW-0560">Oxidoreductase</keyword>
<evidence type="ECO:0000256" key="6">
    <source>
        <dbReference type="ARBA" id="ARBA00012801"/>
    </source>
</evidence>
<keyword evidence="7" id="KW-0285">Flavoprotein</keyword>
<comment type="pathway">
    <text evidence="3">Cofactor metabolism; pyridoxal 5'-phosphate salvage; pyridoxal 5'-phosphate from pyridoxamine 5'-phosphate: step 1/1.</text>
</comment>
<evidence type="ECO:0000256" key="7">
    <source>
        <dbReference type="ARBA" id="ARBA00022630"/>
    </source>
</evidence>
<feature type="domain" description="Pyridoxamine 5'-phosphate oxidase N-terminal" evidence="10">
    <location>
        <begin position="51"/>
        <end position="166"/>
    </location>
</feature>
<evidence type="ECO:0000256" key="1">
    <source>
        <dbReference type="ARBA" id="ARBA00001917"/>
    </source>
</evidence>
<dbReference type="Pfam" id="PF01243">
    <property type="entry name" value="PNPOx_N"/>
    <property type="match status" value="1"/>
</dbReference>
<protein>
    <recommendedName>
        <fullName evidence="6">pyridoxal 5'-phosphate synthase</fullName>
        <ecNumber evidence="6">1.4.3.5</ecNumber>
    </recommendedName>
</protein>
<evidence type="ECO:0000259" key="10">
    <source>
        <dbReference type="Pfam" id="PF01243"/>
    </source>
</evidence>
<dbReference type="EMBL" id="CATQJA010002654">
    <property type="protein sequence ID" value="CAJ0578786.1"/>
    <property type="molecule type" value="Genomic_DNA"/>
</dbReference>
<evidence type="ECO:0000313" key="13">
    <source>
        <dbReference type="Proteomes" id="UP001177023"/>
    </source>
</evidence>
<sequence>MADTPLDISTWRRHYHNEEEPVFLEEKLPTKNPFQLFDIWFKNVASKADLMFEETNAVCVSTVSKDGQPSSRMVLMRSYSHDGFVFHSNYNSRKGRELAENGKVALLFFWSRVHRQVRVEGIAEHWTDAENEAYWNSRPLANRIGTKSSQQSTVIESRQVLLDKKAELEKLAAEEGADAITRPEYWGGFLVRPHTFEFWQGQSDRVHDRLCFTQNPEDAKPAEDGWYLKRLSP</sequence>
<evidence type="ECO:0000256" key="4">
    <source>
        <dbReference type="ARBA" id="ARBA00005037"/>
    </source>
</evidence>
<dbReference type="EC" id="1.4.3.5" evidence="6"/>
<dbReference type="NCBIfam" id="TIGR00558">
    <property type="entry name" value="pdxH"/>
    <property type="match status" value="1"/>
</dbReference>
<comment type="function">
    <text evidence="2">Catalyzes the oxidation of either pyridoxine 5'-phosphate (PNP) or pyridoxamine 5'-phosphate (PMP) into pyridoxal 5'-phosphate (PLP).</text>
</comment>
<gene>
    <name evidence="12" type="ORF">MSPICULIGERA_LOCUS17027</name>
</gene>
<dbReference type="InterPro" id="IPR012349">
    <property type="entry name" value="Split_barrel_FMN-bd"/>
</dbReference>
<dbReference type="Pfam" id="PF10590">
    <property type="entry name" value="PNP_phzG_C"/>
    <property type="match status" value="1"/>
</dbReference>
<dbReference type="AlphaFoldDB" id="A0AA36D179"/>
<feature type="non-terminal residue" evidence="12">
    <location>
        <position position="1"/>
    </location>
</feature>
<evidence type="ECO:0000256" key="2">
    <source>
        <dbReference type="ARBA" id="ARBA00003691"/>
    </source>
</evidence>
<dbReference type="Gene3D" id="2.30.110.10">
    <property type="entry name" value="Electron Transport, Fmn-binding Protein, Chain A"/>
    <property type="match status" value="1"/>
</dbReference>
<dbReference type="PANTHER" id="PTHR10851">
    <property type="entry name" value="PYRIDOXINE-5-PHOSPHATE OXIDASE"/>
    <property type="match status" value="1"/>
</dbReference>
<dbReference type="NCBIfam" id="NF004231">
    <property type="entry name" value="PRK05679.1"/>
    <property type="match status" value="1"/>
</dbReference>
<evidence type="ECO:0000256" key="9">
    <source>
        <dbReference type="ARBA" id="ARBA00023002"/>
    </source>
</evidence>
<evidence type="ECO:0000259" key="11">
    <source>
        <dbReference type="Pfam" id="PF10590"/>
    </source>
</evidence>
<organism evidence="12 13">
    <name type="scientific">Mesorhabditis spiculigera</name>
    <dbReference type="NCBI Taxonomy" id="96644"/>
    <lineage>
        <taxon>Eukaryota</taxon>
        <taxon>Metazoa</taxon>
        <taxon>Ecdysozoa</taxon>
        <taxon>Nematoda</taxon>
        <taxon>Chromadorea</taxon>
        <taxon>Rhabditida</taxon>
        <taxon>Rhabditina</taxon>
        <taxon>Rhabditomorpha</taxon>
        <taxon>Rhabditoidea</taxon>
        <taxon>Rhabditidae</taxon>
        <taxon>Mesorhabditinae</taxon>
        <taxon>Mesorhabditis</taxon>
    </lineage>
</organism>
<dbReference type="InterPro" id="IPR019740">
    <property type="entry name" value="Pyridox_Oxase_CS"/>
</dbReference>
<dbReference type="GO" id="GO:0008615">
    <property type="term" value="P:pyridoxine biosynthetic process"/>
    <property type="evidence" value="ECO:0007669"/>
    <property type="project" value="InterPro"/>
</dbReference>
<comment type="pathway">
    <text evidence="4">Cofactor metabolism; pyridoxal 5'-phosphate salvage; pyridoxal 5'-phosphate from pyridoxine 5'-phosphate: step 1/1.</text>
</comment>
<dbReference type="GO" id="GO:0004733">
    <property type="term" value="F:pyridoxamine phosphate oxidase activity"/>
    <property type="evidence" value="ECO:0007669"/>
    <property type="project" value="UniProtKB-EC"/>
</dbReference>
<accession>A0AA36D179</accession>
<comment type="similarity">
    <text evidence="5">Belongs to the pyridoxamine 5'-phosphate oxidase family.</text>
</comment>
<dbReference type="GO" id="GO:0010181">
    <property type="term" value="F:FMN binding"/>
    <property type="evidence" value="ECO:0007669"/>
    <property type="project" value="InterPro"/>
</dbReference>
<keyword evidence="8" id="KW-0288">FMN</keyword>
<dbReference type="InterPro" id="IPR019576">
    <property type="entry name" value="Pyridoxamine_oxidase_dimer_C"/>
</dbReference>
<evidence type="ECO:0000256" key="8">
    <source>
        <dbReference type="ARBA" id="ARBA00022643"/>
    </source>
</evidence>
<dbReference type="InterPro" id="IPR011576">
    <property type="entry name" value="Pyridox_Oxase_N"/>
</dbReference>
<comment type="caution">
    <text evidence="12">The sequence shown here is derived from an EMBL/GenBank/DDBJ whole genome shotgun (WGS) entry which is preliminary data.</text>
</comment>
<evidence type="ECO:0000256" key="3">
    <source>
        <dbReference type="ARBA" id="ARBA00004738"/>
    </source>
</evidence>
<proteinExistence type="inferred from homology"/>
<evidence type="ECO:0000256" key="5">
    <source>
        <dbReference type="ARBA" id="ARBA00007301"/>
    </source>
</evidence>
<evidence type="ECO:0000313" key="12">
    <source>
        <dbReference type="EMBL" id="CAJ0578786.1"/>
    </source>
</evidence>
<feature type="domain" description="Pyridoxine 5'-phosphate oxidase dimerisation C-terminal" evidence="11">
    <location>
        <begin position="186"/>
        <end position="233"/>
    </location>
</feature>